<gene>
    <name evidence="2" type="ORF">PUMCH_000907</name>
</gene>
<dbReference type="Proteomes" id="UP001338582">
    <property type="component" value="Chromosome 1"/>
</dbReference>
<evidence type="ECO:0000313" key="3">
    <source>
        <dbReference type="Proteomes" id="UP001338582"/>
    </source>
</evidence>
<dbReference type="KEGG" id="asau:88171975"/>
<protein>
    <submittedName>
        <fullName evidence="2">Uncharacterized protein</fullName>
    </submittedName>
</protein>
<name>A0AAX4H518_9ASCO</name>
<dbReference type="InterPro" id="IPR036249">
    <property type="entry name" value="Thioredoxin-like_sf"/>
</dbReference>
<dbReference type="InterPro" id="IPR011893">
    <property type="entry name" value="Selenoprotein_Rdx-typ"/>
</dbReference>
<dbReference type="RefSeq" id="XP_062876051.1">
    <property type="nucleotide sequence ID" value="XM_063019981.1"/>
</dbReference>
<dbReference type="PANTHER" id="PTHR36417">
    <property type="entry name" value="SELENOPROTEIN DOMAIN PROTEIN (AFU_ORTHOLOGUE AFUA_1G05220)"/>
    <property type="match status" value="1"/>
</dbReference>
<keyword evidence="1" id="KW-0676">Redox-active center</keyword>
<keyword evidence="3" id="KW-1185">Reference proteome</keyword>
<reference evidence="2 3" key="1">
    <citation type="submission" date="2023-10" db="EMBL/GenBank/DDBJ databases">
        <title>Draft Genome Sequence of Candida saopaulonensis from a very Premature Infant with Sepsis.</title>
        <authorList>
            <person name="Ning Y."/>
            <person name="Dai R."/>
            <person name="Xiao M."/>
            <person name="Xu Y."/>
            <person name="Yan Q."/>
            <person name="Zhang L."/>
        </authorList>
    </citation>
    <scope>NUCLEOTIDE SEQUENCE [LARGE SCALE GENOMIC DNA]</scope>
    <source>
        <strain evidence="2 3">19XY460</strain>
    </source>
</reference>
<organism evidence="2 3">
    <name type="scientific">Australozyma saopauloensis</name>
    <dbReference type="NCBI Taxonomy" id="291208"/>
    <lineage>
        <taxon>Eukaryota</taxon>
        <taxon>Fungi</taxon>
        <taxon>Dikarya</taxon>
        <taxon>Ascomycota</taxon>
        <taxon>Saccharomycotina</taxon>
        <taxon>Pichiomycetes</taxon>
        <taxon>Metschnikowiaceae</taxon>
        <taxon>Australozyma</taxon>
    </lineage>
</organism>
<accession>A0AAX4H518</accession>
<proteinExistence type="predicted"/>
<dbReference type="SUPFAM" id="SSF52833">
    <property type="entry name" value="Thioredoxin-like"/>
    <property type="match status" value="1"/>
</dbReference>
<dbReference type="AlphaFoldDB" id="A0AAX4H518"/>
<evidence type="ECO:0000256" key="1">
    <source>
        <dbReference type="ARBA" id="ARBA00023284"/>
    </source>
</evidence>
<dbReference type="PANTHER" id="PTHR36417:SF2">
    <property type="entry name" value="SELENOPROTEIN DOMAIN PROTEIN (AFU_ORTHOLOGUE AFUA_1G05220)"/>
    <property type="match status" value="1"/>
</dbReference>
<dbReference type="GeneID" id="88171975"/>
<dbReference type="Pfam" id="PF10262">
    <property type="entry name" value="Rdx"/>
    <property type="match status" value="1"/>
</dbReference>
<evidence type="ECO:0000313" key="2">
    <source>
        <dbReference type="EMBL" id="WPK23665.1"/>
    </source>
</evidence>
<dbReference type="Gene3D" id="3.40.30.10">
    <property type="entry name" value="Glutaredoxin"/>
    <property type="match status" value="1"/>
</dbReference>
<sequence>MFPKITILYCAKCKWHNRAVWYVQEILQTFGEGDKFVAEVSLCPVYDKPGLFQIIGYKSEDESRVLYQRKMKKSAEPQEEEFYHDGFPDSKFVKVLVRNYFFPQERLGHVDGHAAQLIDGSENQKIECISCKDNE</sequence>
<dbReference type="EMBL" id="CP138894">
    <property type="protein sequence ID" value="WPK23665.1"/>
    <property type="molecule type" value="Genomic_DNA"/>
</dbReference>